<keyword evidence="2" id="KW-0472">Membrane</keyword>
<feature type="domain" description="Protein root UVB sensitive/RUS" evidence="3">
    <location>
        <begin position="144"/>
        <end position="384"/>
    </location>
</feature>
<feature type="transmembrane region" description="Helical" evidence="2">
    <location>
        <begin position="307"/>
        <end position="328"/>
    </location>
</feature>
<sequence>MQRKIAEFLKSKNQNPQLFLDLLYKDPRPECLCLRGFCLEYGIGVRKREIQIFKLTTSFSLATAVTSTKKPKRVRQIVRKPWKSHIDIFTFPASISTPEKANENKNGEHEEPSTKPAITHRRFPILKEGKNIIEGFMHTLKLQAISAFMPKGYPDSVTKDYWNFTKWQFLNKTAGSVTGVLSTQSLLYAMGLGAQSVPLAAALNWIVKDGLGQLGGVIYAATINSRFDSEPKRYRFQATLYMQFASLLELVAPLYPHLFLLFASTSNVGKNICWLAGAASRAQMTKTFALRDNLGDITGKSRSQGTAAGLLGTGIGIAISATITAMFSPAVSVASVAQPVVHIFLTFIPFSLLNIYAAYRSNTYVTSSTLNIQRTEMILYPFFKEILDDVLHKKKNLSLSNEFLNDVIPTPKEISLRETFVRKYRSIFRVPLVMEPTLQNYVRDEYADALKSALQHERFLHSEEYFILHVPEHHLFEQFHTPSYSPTSKTSSQDRIFLPEHKQHIALWYSVNAKPIDLIKGFYHACALRYVIEHDNTIQFDDRERILVAIRNTHMVVEKSWVGLLNELIDKKWDIEHLFLTETNDHRLIVEDLNP</sequence>
<proteinExistence type="inferred from homology"/>
<dbReference type="PANTHER" id="PTHR12770:SF22">
    <property type="entry name" value="PROTEIN ROOT UVB SENSITIVE 1, CHLOROPLASTIC"/>
    <property type="match status" value="1"/>
</dbReference>
<name>A0A9N9B1V3_9GLOM</name>
<dbReference type="AlphaFoldDB" id="A0A9N9B1V3"/>
<evidence type="ECO:0000256" key="1">
    <source>
        <dbReference type="ARBA" id="ARBA00007558"/>
    </source>
</evidence>
<keyword evidence="2" id="KW-1133">Transmembrane helix</keyword>
<dbReference type="InterPro" id="IPR054549">
    <property type="entry name" value="UVB_sens_RUS_dom"/>
</dbReference>
<accession>A0A9N9B1V3</accession>
<keyword evidence="2" id="KW-0812">Transmembrane</keyword>
<dbReference type="Pfam" id="PF04884">
    <property type="entry name" value="UVB_sens_prot"/>
    <property type="match status" value="1"/>
</dbReference>
<organism evidence="4 5">
    <name type="scientific">Ambispora gerdemannii</name>
    <dbReference type="NCBI Taxonomy" id="144530"/>
    <lineage>
        <taxon>Eukaryota</taxon>
        <taxon>Fungi</taxon>
        <taxon>Fungi incertae sedis</taxon>
        <taxon>Mucoromycota</taxon>
        <taxon>Glomeromycotina</taxon>
        <taxon>Glomeromycetes</taxon>
        <taxon>Archaeosporales</taxon>
        <taxon>Ambisporaceae</taxon>
        <taxon>Ambispora</taxon>
    </lineage>
</organism>
<comment type="caution">
    <text evidence="4">The sequence shown here is derived from an EMBL/GenBank/DDBJ whole genome shotgun (WGS) entry which is preliminary data.</text>
</comment>
<dbReference type="OrthoDB" id="19606at2759"/>
<reference evidence="4" key="1">
    <citation type="submission" date="2021-06" db="EMBL/GenBank/DDBJ databases">
        <authorList>
            <person name="Kallberg Y."/>
            <person name="Tangrot J."/>
            <person name="Rosling A."/>
        </authorList>
    </citation>
    <scope>NUCLEOTIDE SEQUENCE</scope>
    <source>
        <strain evidence="4">MT106</strain>
    </source>
</reference>
<comment type="similarity">
    <text evidence="1">Belongs to the RUS1 family.</text>
</comment>
<dbReference type="EMBL" id="CAJVPL010001088">
    <property type="protein sequence ID" value="CAG8551907.1"/>
    <property type="molecule type" value="Genomic_DNA"/>
</dbReference>
<evidence type="ECO:0000313" key="5">
    <source>
        <dbReference type="Proteomes" id="UP000789831"/>
    </source>
</evidence>
<dbReference type="PANTHER" id="PTHR12770">
    <property type="entry name" value="RUS1 FAMILY PROTEIN C16ORF58"/>
    <property type="match status" value="1"/>
</dbReference>
<evidence type="ECO:0000313" key="4">
    <source>
        <dbReference type="EMBL" id="CAG8551907.1"/>
    </source>
</evidence>
<evidence type="ECO:0000256" key="2">
    <source>
        <dbReference type="SAM" id="Phobius"/>
    </source>
</evidence>
<gene>
    <name evidence="4" type="ORF">AGERDE_LOCUS6709</name>
</gene>
<feature type="transmembrane region" description="Helical" evidence="2">
    <location>
        <begin position="340"/>
        <end position="359"/>
    </location>
</feature>
<protein>
    <submittedName>
        <fullName evidence="4">7910_t:CDS:1</fullName>
    </submittedName>
</protein>
<dbReference type="InterPro" id="IPR006968">
    <property type="entry name" value="RUS_fam"/>
</dbReference>
<keyword evidence="5" id="KW-1185">Reference proteome</keyword>
<dbReference type="Proteomes" id="UP000789831">
    <property type="component" value="Unassembled WGS sequence"/>
</dbReference>
<evidence type="ECO:0000259" key="3">
    <source>
        <dbReference type="Pfam" id="PF04884"/>
    </source>
</evidence>